<keyword evidence="2" id="KW-1185">Reference proteome</keyword>
<sequence length="55" mass="6389">MSHFWFRRPACFNKARTVPVGMFLRGCGIVTLPDYTIKLNIVTEKRATSRPPFLF</sequence>
<protein>
    <submittedName>
        <fullName evidence="1">Uncharacterized protein</fullName>
    </submittedName>
</protein>
<evidence type="ECO:0000313" key="2">
    <source>
        <dbReference type="Proteomes" id="UP000012062"/>
    </source>
</evidence>
<proteinExistence type="predicted"/>
<name>M5EPT7_9HYPH</name>
<dbReference type="AlphaFoldDB" id="M5EPT7"/>
<comment type="caution">
    <text evidence="1">The sequence shown here is derived from an EMBL/GenBank/DDBJ whole genome shotgun (WGS) entry which is preliminary data.</text>
</comment>
<dbReference type="Proteomes" id="UP000012062">
    <property type="component" value="Unassembled WGS sequence"/>
</dbReference>
<evidence type="ECO:0000313" key="1">
    <source>
        <dbReference type="EMBL" id="CCV06148.1"/>
    </source>
</evidence>
<dbReference type="EMBL" id="CAUM01000093">
    <property type="protein sequence ID" value="CCV06148.1"/>
    <property type="molecule type" value="Genomic_DNA"/>
</dbReference>
<gene>
    <name evidence="1" type="ORF">MESS2_280030</name>
</gene>
<organism evidence="1 2">
    <name type="scientific">Mesorhizobium metallidurans STM 2683</name>
    <dbReference type="NCBI Taxonomy" id="1297569"/>
    <lineage>
        <taxon>Bacteria</taxon>
        <taxon>Pseudomonadati</taxon>
        <taxon>Pseudomonadota</taxon>
        <taxon>Alphaproteobacteria</taxon>
        <taxon>Hyphomicrobiales</taxon>
        <taxon>Phyllobacteriaceae</taxon>
        <taxon>Mesorhizobium</taxon>
    </lineage>
</organism>
<reference evidence="1 2" key="1">
    <citation type="submission" date="2013-02" db="EMBL/GenBank/DDBJ databases">
        <authorList>
            <person name="Genoscope - CEA"/>
        </authorList>
    </citation>
    <scope>NUCLEOTIDE SEQUENCE [LARGE SCALE GENOMIC DNA]</scope>
    <source>
        <strain evidence="1 2">STM 2683</strain>
    </source>
</reference>
<accession>M5EPT7</accession>